<dbReference type="EC" id="3.1.-.-" evidence="12"/>
<comment type="caution">
    <text evidence="15">The sequence shown here is derived from an EMBL/GenBank/DDBJ whole genome shotgun (WGS) entry which is preliminary data.</text>
</comment>
<dbReference type="Proteomes" id="UP000077066">
    <property type="component" value="Unassembled WGS sequence"/>
</dbReference>
<feature type="binding site" evidence="12">
    <location>
        <position position="159"/>
    </location>
    <ligand>
        <name>Mg(2+)</name>
        <dbReference type="ChEBI" id="CHEBI:18420"/>
        <label>1</label>
    </ligand>
</feature>
<gene>
    <name evidence="15" type="primary">polA</name>
    <name evidence="12" type="synonym">fen</name>
    <name evidence="15" type="ORF">MBFIL_16950</name>
</gene>
<evidence type="ECO:0000259" key="14">
    <source>
        <dbReference type="SMART" id="SM00485"/>
    </source>
</evidence>
<evidence type="ECO:0000313" key="15">
    <source>
        <dbReference type="EMBL" id="KZX10638.1"/>
    </source>
</evidence>
<dbReference type="InterPro" id="IPR036279">
    <property type="entry name" value="5-3_exonuclease_C_sf"/>
</dbReference>
<evidence type="ECO:0000256" key="2">
    <source>
        <dbReference type="ARBA" id="ARBA00022722"/>
    </source>
</evidence>
<dbReference type="GO" id="GO:0043137">
    <property type="term" value="P:DNA replication, removal of RNA primer"/>
    <property type="evidence" value="ECO:0007669"/>
    <property type="project" value="UniProtKB-UniRule"/>
</dbReference>
<dbReference type="AlphaFoldDB" id="A0A165ZFD0"/>
<dbReference type="InterPro" id="IPR023426">
    <property type="entry name" value="Flap_endonuc"/>
</dbReference>
<evidence type="ECO:0000313" key="16">
    <source>
        <dbReference type="Proteomes" id="UP000077066"/>
    </source>
</evidence>
<dbReference type="SMART" id="SM00484">
    <property type="entry name" value="XPGI"/>
    <property type="match status" value="1"/>
</dbReference>
<evidence type="ECO:0000256" key="7">
    <source>
        <dbReference type="ARBA" id="ARBA00022839"/>
    </source>
</evidence>
<dbReference type="GO" id="GO:0006281">
    <property type="term" value="P:DNA repair"/>
    <property type="evidence" value="ECO:0007669"/>
    <property type="project" value="UniProtKB-UniRule"/>
</dbReference>
<accession>A0A165ZFD0</accession>
<keyword evidence="16" id="KW-1185">Reference proteome</keyword>
<evidence type="ECO:0000256" key="10">
    <source>
        <dbReference type="ARBA" id="ARBA00024702"/>
    </source>
</evidence>
<dbReference type="Pfam" id="PF00752">
    <property type="entry name" value="XPG_N"/>
    <property type="match status" value="1"/>
</dbReference>
<keyword evidence="4 12" id="KW-0255">Endonuclease</keyword>
<keyword evidence="1 12" id="KW-0235">DNA replication</keyword>
<keyword evidence="2 12" id="KW-0540">Nuclease</keyword>
<dbReference type="GO" id="GO:0008409">
    <property type="term" value="F:5'-3' exonuclease activity"/>
    <property type="evidence" value="ECO:0007669"/>
    <property type="project" value="UniProtKB-UniRule"/>
</dbReference>
<feature type="binding site" evidence="12">
    <location>
        <position position="233"/>
    </location>
    <ligand>
        <name>Mg(2+)</name>
        <dbReference type="ChEBI" id="CHEBI:18420"/>
        <label>2</label>
    </ligand>
</feature>
<keyword evidence="5 12" id="KW-0227">DNA damage</keyword>
<keyword evidence="6 12" id="KW-0378">Hydrolase</keyword>
<evidence type="ECO:0000256" key="11">
    <source>
        <dbReference type="ARBA" id="ARBA00065981"/>
    </source>
</evidence>
<dbReference type="Gene3D" id="1.10.150.20">
    <property type="entry name" value="5' to 3' exonuclease, C-terminal subdomain"/>
    <property type="match status" value="1"/>
</dbReference>
<dbReference type="InterPro" id="IPR006084">
    <property type="entry name" value="XPG/Rad2"/>
</dbReference>
<dbReference type="GO" id="GO:0000287">
    <property type="term" value="F:magnesium ion binding"/>
    <property type="evidence" value="ECO:0007669"/>
    <property type="project" value="UniProtKB-UniRule"/>
</dbReference>
<feature type="binding site" evidence="12">
    <location>
        <position position="180"/>
    </location>
    <ligand>
        <name>Mg(2+)</name>
        <dbReference type="ChEBI" id="CHEBI:18420"/>
        <label>2</label>
    </ligand>
</feature>
<dbReference type="SUPFAM" id="SSF47807">
    <property type="entry name" value="5' to 3' exonuclease, C-terminal subdomain"/>
    <property type="match status" value="1"/>
</dbReference>
<keyword evidence="8 12" id="KW-0460">Magnesium</keyword>
<feature type="binding site" evidence="12">
    <location>
        <position position="161"/>
    </location>
    <ligand>
        <name>Mg(2+)</name>
        <dbReference type="ChEBI" id="CHEBI:18420"/>
        <label>1</label>
    </ligand>
</feature>
<keyword evidence="15" id="KW-0548">Nucleotidyltransferase</keyword>
<dbReference type="InterPro" id="IPR019973">
    <property type="entry name" value="Flap_endonuc_arc"/>
</dbReference>
<dbReference type="PRINTS" id="PR00853">
    <property type="entry name" value="XPGRADSUPER"/>
</dbReference>
<dbReference type="GO" id="GO:0003677">
    <property type="term" value="F:DNA binding"/>
    <property type="evidence" value="ECO:0007669"/>
    <property type="project" value="UniProtKB-UniRule"/>
</dbReference>
<evidence type="ECO:0000256" key="1">
    <source>
        <dbReference type="ARBA" id="ARBA00022705"/>
    </source>
</evidence>
<dbReference type="SMART" id="SM00279">
    <property type="entry name" value="HhH2"/>
    <property type="match status" value="1"/>
</dbReference>
<keyword evidence="15" id="KW-0808">Transferase</keyword>
<dbReference type="SMART" id="SM00485">
    <property type="entry name" value="XPGN"/>
    <property type="match status" value="1"/>
</dbReference>
<evidence type="ECO:0000256" key="8">
    <source>
        <dbReference type="ARBA" id="ARBA00022842"/>
    </source>
</evidence>
<reference evidence="15 16" key="1">
    <citation type="submission" date="2016-04" db="EMBL/GenBank/DDBJ databases">
        <title>Genome sequence of Methanobrevibacter filiformis DSM 11501.</title>
        <authorList>
            <person name="Poehlein A."/>
            <person name="Seedorf H."/>
            <person name="Daniel R."/>
        </authorList>
    </citation>
    <scope>NUCLEOTIDE SEQUENCE [LARGE SCALE GENOMIC DNA]</scope>
    <source>
        <strain evidence="15 16">DSM 11501</strain>
    </source>
</reference>
<keyword evidence="9 12" id="KW-0234">DNA repair</keyword>
<dbReference type="InterPro" id="IPR019974">
    <property type="entry name" value="XPG_CS"/>
</dbReference>
<evidence type="ECO:0000256" key="9">
    <source>
        <dbReference type="ARBA" id="ARBA00023204"/>
    </source>
</evidence>
<feature type="binding site" evidence="12">
    <location>
        <position position="34"/>
    </location>
    <ligand>
        <name>Mg(2+)</name>
        <dbReference type="ChEBI" id="CHEBI:18420"/>
        <label>1</label>
    </ligand>
</feature>
<evidence type="ECO:0000256" key="3">
    <source>
        <dbReference type="ARBA" id="ARBA00022723"/>
    </source>
</evidence>
<comment type="similarity">
    <text evidence="12">Belongs to the XPG/RAD2 endonuclease family. FEN1 subfamily.</text>
</comment>
<dbReference type="InterPro" id="IPR008918">
    <property type="entry name" value="HhH2"/>
</dbReference>
<feature type="domain" description="XPG-I" evidence="13">
    <location>
        <begin position="147"/>
        <end position="218"/>
    </location>
</feature>
<dbReference type="Pfam" id="PF00867">
    <property type="entry name" value="XPG_I"/>
    <property type="match status" value="1"/>
</dbReference>
<dbReference type="InterPro" id="IPR029060">
    <property type="entry name" value="PIN-like_dom_sf"/>
</dbReference>
<comment type="function">
    <text evidence="12">Structure-specific nuclease with 5'-flap endonuclease and 5'-3' exonuclease activities involved in DNA replication and repair. During DNA replication, cleaves the 5'-overhanging flap structure that is generated by displacement synthesis when DNA polymerase encounters the 5'-end of a downstream Okazaki fragment. Binds the unpaired 3'-DNA end and kinks the DNA to facilitate 5' cleavage specificity. Cleaves one nucleotide into the double-stranded DNA from the junction in flap DNA, leaving a nick for ligation. Also involved in the base excision repair (BER) pathway. Acts as a genome stabilization factor that prevents flaps from equilibrating into structurs that lead to duplications and deletions. Also possesses 5'-3' exonuclease activity on nicked or gapped double-stranded DNA.</text>
</comment>
<sequence>MLFIGDRMGVKFKDIVTPQKINLKDLEGKIIAIDAANTLYQFLSGIRQRDGTPLTDSRGNITSHLTGLLYRTSSIVEKGIKPIYVFDGKPPEFKDTTVKERRAVRAEAEQKWKEALEEGDEEKARKFASRSSRMSPYIIDSAKKLMDFMGIPYIQSFSEGEAQATYLVRNNEAWAVSSQDYDCLLFGSEKIVRNLTISGKLSELEYLDLKKTLSQLGLKREQLVDVALLVGTDFNKGVKGIGAKRAIKIIKSNTLEKYMKEKDIEFEHDLDELRNLFLNPEINHDYNIKWNSVDIEGLENFMCNEHDFSKDRLQGAIKKMENLNTKQKSLTDWFGK</sequence>
<dbReference type="InterPro" id="IPR006086">
    <property type="entry name" value="XPG-I_dom"/>
</dbReference>
<dbReference type="SUPFAM" id="SSF88723">
    <property type="entry name" value="PIN domain-like"/>
    <property type="match status" value="1"/>
</dbReference>
<dbReference type="FunFam" id="3.40.50.1010:FF:000016">
    <property type="entry name" value="Flap endonuclease 1"/>
    <property type="match status" value="1"/>
</dbReference>
<proteinExistence type="inferred from homology"/>
<dbReference type="PANTHER" id="PTHR11081:SF9">
    <property type="entry name" value="FLAP ENDONUCLEASE 1"/>
    <property type="match status" value="1"/>
</dbReference>
<dbReference type="PANTHER" id="PTHR11081">
    <property type="entry name" value="FLAP ENDONUCLEASE FAMILY MEMBER"/>
    <property type="match status" value="1"/>
</dbReference>
<dbReference type="GO" id="GO:0016779">
    <property type="term" value="F:nucleotidyltransferase activity"/>
    <property type="evidence" value="ECO:0007669"/>
    <property type="project" value="UniProtKB-KW"/>
</dbReference>
<dbReference type="InterPro" id="IPR006085">
    <property type="entry name" value="XPG_DNA_repair_N"/>
</dbReference>
<comment type="caution">
    <text evidence="12">Lacks conserved residue(s) required for the propagation of feature annotation.</text>
</comment>
<feature type="region of interest" description="Interaction with PCNA" evidence="12">
    <location>
        <begin position="326"/>
        <end position="334"/>
    </location>
</feature>
<evidence type="ECO:0000256" key="6">
    <source>
        <dbReference type="ARBA" id="ARBA00022801"/>
    </source>
</evidence>
<dbReference type="PATRIC" id="fig|55758.3.peg.1907"/>
<organism evidence="15 16">
    <name type="scientific">Methanobrevibacter filiformis</name>
    <dbReference type="NCBI Taxonomy" id="55758"/>
    <lineage>
        <taxon>Archaea</taxon>
        <taxon>Methanobacteriati</taxon>
        <taxon>Methanobacteriota</taxon>
        <taxon>Methanomada group</taxon>
        <taxon>Methanobacteria</taxon>
        <taxon>Methanobacteriales</taxon>
        <taxon>Methanobacteriaceae</taxon>
        <taxon>Methanobrevibacter</taxon>
    </lineage>
</organism>
<feature type="binding site" evidence="12">
    <location>
        <position position="87"/>
    </location>
    <ligand>
        <name>Mg(2+)</name>
        <dbReference type="ChEBI" id="CHEBI:18420"/>
        <label>1</label>
    </ligand>
</feature>
<evidence type="ECO:0000256" key="5">
    <source>
        <dbReference type="ARBA" id="ARBA00022763"/>
    </source>
</evidence>
<dbReference type="NCBIfam" id="TIGR03674">
    <property type="entry name" value="fen_arch"/>
    <property type="match status" value="1"/>
</dbReference>
<dbReference type="PROSITE" id="PS00841">
    <property type="entry name" value="XPG_1"/>
    <property type="match status" value="1"/>
</dbReference>
<protein>
    <recommendedName>
        <fullName evidence="12">Flap endonuclease 1</fullName>
        <shortName evidence="12">FEN-1</shortName>
        <ecNumber evidence="12">3.1.-.-</ecNumber>
    </recommendedName>
    <alternativeName>
        <fullName evidence="12">Flap structure-specific endonuclease 1</fullName>
    </alternativeName>
</protein>
<comment type="function">
    <text evidence="10">Structure-specific nuclease with 5'-flap endonuclease and 5'-3' exonuclease activities involved in DNA replication and repair. During DNA replication, cleaves the 5'-overhanging flap structure that is generated by displacement synthesis when DNA polymerase encounters the 5'-end of a downstream Okazaki fragment. Binds the unpaired 3'-DNA end and kinks the DNA to facilitate 5' cleavage specificity. Cleaves one nucleotide into the double-stranded DNA from the junction in flap DNA, leaving a nick for ligation. Also involved in the base excision repair (BER) pathway. Acts as a genome stabilization factor that prevents flaps from equilibrating into structures that lead to duplications and deletions. Also possesses 5'-3' exonuclease activity on nicked or gapped double-stranded DNA.</text>
</comment>
<dbReference type="HAMAP" id="MF_00614">
    <property type="entry name" value="Fen"/>
    <property type="match status" value="1"/>
</dbReference>
<evidence type="ECO:0000259" key="13">
    <source>
        <dbReference type="SMART" id="SM00484"/>
    </source>
</evidence>
<evidence type="ECO:0000256" key="4">
    <source>
        <dbReference type="ARBA" id="ARBA00022759"/>
    </source>
</evidence>
<dbReference type="STRING" id="55758.MBFIL_16950"/>
<comment type="cofactor">
    <cofactor evidence="12">
        <name>Mg(2+)</name>
        <dbReference type="ChEBI" id="CHEBI:18420"/>
    </cofactor>
    <text evidence="12">Binds 2 magnesium ions per subunit. They probably participate in the reaction catalyzed by the enzyme. May bind an additional third magnesium ion after substrate binding.</text>
</comment>
<comment type="subunit">
    <text evidence="11 12">Interacts with PCNA. PCNA stimulates the nuclease activity without altering cleavage specificity.</text>
</comment>
<dbReference type="GO" id="GO:0017108">
    <property type="term" value="F:5'-flap endonuclease activity"/>
    <property type="evidence" value="ECO:0007669"/>
    <property type="project" value="UniProtKB-UniRule"/>
</dbReference>
<dbReference type="Gene3D" id="3.40.50.1010">
    <property type="entry name" value="5'-nuclease"/>
    <property type="match status" value="1"/>
</dbReference>
<keyword evidence="7 12" id="KW-0269">Exonuclease</keyword>
<dbReference type="EMBL" id="LWMT01000268">
    <property type="protein sequence ID" value="KZX10638.1"/>
    <property type="molecule type" value="Genomic_DNA"/>
</dbReference>
<feature type="domain" description="XPG N-terminal" evidence="14">
    <location>
        <begin position="8"/>
        <end position="108"/>
    </location>
</feature>
<feature type="binding site" evidence="12">
    <location>
        <position position="182"/>
    </location>
    <ligand>
        <name>Mg(2+)</name>
        <dbReference type="ChEBI" id="CHEBI:18420"/>
        <label>2</label>
    </ligand>
</feature>
<keyword evidence="3 12" id="KW-0479">Metal-binding</keyword>
<name>A0A165ZFD0_9EURY</name>
<evidence type="ECO:0000256" key="12">
    <source>
        <dbReference type="HAMAP-Rule" id="MF_00614"/>
    </source>
</evidence>
<dbReference type="CDD" id="cd09867">
    <property type="entry name" value="PIN_FEN1"/>
    <property type="match status" value="1"/>
</dbReference>